<dbReference type="Proteomes" id="UP000265520">
    <property type="component" value="Unassembled WGS sequence"/>
</dbReference>
<protein>
    <submittedName>
        <fullName evidence="1">Uncharacterized protein</fullName>
    </submittedName>
</protein>
<dbReference type="AlphaFoldDB" id="A0A392R957"/>
<keyword evidence="2" id="KW-1185">Reference proteome</keyword>
<sequence>MGSYHTVIDTLGKSISQ</sequence>
<reference evidence="1 2" key="1">
    <citation type="journal article" date="2018" name="Front. Plant Sci.">
        <title>Red Clover (Trifolium pratense) and Zigzag Clover (T. medium) - A Picture of Genomic Similarities and Differences.</title>
        <authorList>
            <person name="Dluhosova J."/>
            <person name="Istvanek J."/>
            <person name="Nedelnik J."/>
            <person name="Repkova J."/>
        </authorList>
    </citation>
    <scope>NUCLEOTIDE SEQUENCE [LARGE SCALE GENOMIC DNA]</scope>
    <source>
        <strain evidence="2">cv. 10/8</strain>
        <tissue evidence="1">Leaf</tissue>
    </source>
</reference>
<accession>A0A392R957</accession>
<feature type="non-terminal residue" evidence="1">
    <location>
        <position position="17"/>
    </location>
</feature>
<proteinExistence type="predicted"/>
<organism evidence="1 2">
    <name type="scientific">Trifolium medium</name>
    <dbReference type="NCBI Taxonomy" id="97028"/>
    <lineage>
        <taxon>Eukaryota</taxon>
        <taxon>Viridiplantae</taxon>
        <taxon>Streptophyta</taxon>
        <taxon>Embryophyta</taxon>
        <taxon>Tracheophyta</taxon>
        <taxon>Spermatophyta</taxon>
        <taxon>Magnoliopsida</taxon>
        <taxon>eudicotyledons</taxon>
        <taxon>Gunneridae</taxon>
        <taxon>Pentapetalae</taxon>
        <taxon>rosids</taxon>
        <taxon>fabids</taxon>
        <taxon>Fabales</taxon>
        <taxon>Fabaceae</taxon>
        <taxon>Papilionoideae</taxon>
        <taxon>50 kb inversion clade</taxon>
        <taxon>NPAAA clade</taxon>
        <taxon>Hologalegina</taxon>
        <taxon>IRL clade</taxon>
        <taxon>Trifolieae</taxon>
        <taxon>Trifolium</taxon>
    </lineage>
</organism>
<dbReference type="EMBL" id="LXQA010202032">
    <property type="protein sequence ID" value="MCI33168.1"/>
    <property type="molecule type" value="Genomic_DNA"/>
</dbReference>
<evidence type="ECO:0000313" key="2">
    <source>
        <dbReference type="Proteomes" id="UP000265520"/>
    </source>
</evidence>
<evidence type="ECO:0000313" key="1">
    <source>
        <dbReference type="EMBL" id="MCI33168.1"/>
    </source>
</evidence>
<name>A0A392R957_9FABA</name>
<comment type="caution">
    <text evidence="1">The sequence shown here is derived from an EMBL/GenBank/DDBJ whole genome shotgun (WGS) entry which is preliminary data.</text>
</comment>